<keyword evidence="2" id="KW-1185">Reference proteome</keyword>
<proteinExistence type="predicted"/>
<evidence type="ECO:0000313" key="2">
    <source>
        <dbReference type="Proteomes" id="UP001176961"/>
    </source>
</evidence>
<name>A0AA36GC91_CYLNA</name>
<dbReference type="AlphaFoldDB" id="A0AA36GC91"/>
<sequence length="138" mass="15804">MNKWSALHMRVVRKRIPSFDLVLTTSELLQLLLLILLQVFANSFSVSHNSKPQMDFIGTCVIVWKPICASQLHSLRNCYSCDCFEGDTDFPSTGDDLLLREHEIRIRLYQHLRGIETMPFKQVIINVHTLSSLELGGC</sequence>
<evidence type="ECO:0000313" key="1">
    <source>
        <dbReference type="EMBL" id="CAJ0588547.1"/>
    </source>
</evidence>
<organism evidence="1 2">
    <name type="scientific">Cylicocyclus nassatus</name>
    <name type="common">Nematode worm</name>
    <dbReference type="NCBI Taxonomy" id="53992"/>
    <lineage>
        <taxon>Eukaryota</taxon>
        <taxon>Metazoa</taxon>
        <taxon>Ecdysozoa</taxon>
        <taxon>Nematoda</taxon>
        <taxon>Chromadorea</taxon>
        <taxon>Rhabditida</taxon>
        <taxon>Rhabditina</taxon>
        <taxon>Rhabditomorpha</taxon>
        <taxon>Strongyloidea</taxon>
        <taxon>Strongylidae</taxon>
        <taxon>Cylicocyclus</taxon>
    </lineage>
</organism>
<dbReference type="EMBL" id="CATQJL010000001">
    <property type="protein sequence ID" value="CAJ0588547.1"/>
    <property type="molecule type" value="Genomic_DNA"/>
</dbReference>
<gene>
    <name evidence="1" type="ORF">CYNAS_LOCUS530</name>
</gene>
<dbReference type="Proteomes" id="UP001176961">
    <property type="component" value="Unassembled WGS sequence"/>
</dbReference>
<protein>
    <submittedName>
        <fullName evidence="1">Uncharacterized protein</fullName>
    </submittedName>
</protein>
<reference evidence="1" key="1">
    <citation type="submission" date="2023-07" db="EMBL/GenBank/DDBJ databases">
        <authorList>
            <consortium name="CYATHOMIX"/>
        </authorList>
    </citation>
    <scope>NUCLEOTIDE SEQUENCE</scope>
    <source>
        <strain evidence="1">N/A</strain>
    </source>
</reference>
<comment type="caution">
    <text evidence="1">The sequence shown here is derived from an EMBL/GenBank/DDBJ whole genome shotgun (WGS) entry which is preliminary data.</text>
</comment>
<accession>A0AA36GC91</accession>